<dbReference type="GeneID" id="63829878"/>
<feature type="transmembrane region" description="Helical" evidence="2">
    <location>
        <begin position="537"/>
        <end position="556"/>
    </location>
</feature>
<sequence>MAETSNQTLVSSGVTNGEGCDGQMELRVRTPASSRPGTPNVGSSTLSKEGFDSSISLGIISSERSYVDHAIATPAGITAVPPGFDTNPNVFPTALEHSGRVFLQPASPTDILDRRYARRPRIREYNGESQPIPAARRSFRHDDPPPPWTSYKHPEGQRYFGKKLLNKFQLFTDIWIYDRQKLSNIEIFEEQFLALLQEQADLPDGTEVAVYIEEDYESNSMTCHYYLSSDSDRAIFWLEEVEDDLLTLRSRPAPKNYYLQDATETQYWKHVEMFPNHRRVSTELLKEVKELVNFWTFDAMSSETSTAPQGLSSYLPVLNNIPDNGSAPSVCIIARVMGILSNQRFLDLHGQHEARLSREDTIYSQGEIEYSWLLRLVSPLLFFMPYEYFEQLRRVWVDQTVHHLSWSALRNGLQRDWDSLLTPATVMLTANVGLLAIQSIDTGHSARSCAQIASYVSTFLSLAIMFLCIILARYHKDESNAAETCMYLYQRTKLPAGLDMLAISFSLPAAMFLWCMVTFCVAVAWVCLDRTNLWTRFFTGLTLGFVLLGVTTVIIIELCPFPPDRVAPVMSWRDELWEALGSKLKVRHWWKDKLRHRRWPFTFIRRRQRDLEGQRES</sequence>
<dbReference type="OrthoDB" id="2657661at2759"/>
<name>A0A165DBC8_9APHY</name>
<evidence type="ECO:0000313" key="4">
    <source>
        <dbReference type="Proteomes" id="UP000076871"/>
    </source>
</evidence>
<feature type="compositionally biased region" description="Polar residues" evidence="1">
    <location>
        <begin position="31"/>
        <end position="47"/>
    </location>
</feature>
<dbReference type="RefSeq" id="XP_040762220.1">
    <property type="nucleotide sequence ID" value="XM_040912850.1"/>
</dbReference>
<keyword evidence="2" id="KW-1133">Transmembrane helix</keyword>
<evidence type="ECO:0000313" key="3">
    <source>
        <dbReference type="EMBL" id="KZT04480.1"/>
    </source>
</evidence>
<dbReference type="STRING" id="1314785.A0A165DBC8"/>
<dbReference type="EMBL" id="KV427636">
    <property type="protein sequence ID" value="KZT04480.1"/>
    <property type="molecule type" value="Genomic_DNA"/>
</dbReference>
<keyword evidence="4" id="KW-1185">Reference proteome</keyword>
<feature type="region of interest" description="Disordered" evidence="1">
    <location>
        <begin position="1"/>
        <end position="48"/>
    </location>
</feature>
<accession>A0A165DBC8</accession>
<feature type="transmembrane region" description="Helical" evidence="2">
    <location>
        <begin position="500"/>
        <end position="525"/>
    </location>
</feature>
<organism evidence="3 4">
    <name type="scientific">Laetiporus sulphureus 93-53</name>
    <dbReference type="NCBI Taxonomy" id="1314785"/>
    <lineage>
        <taxon>Eukaryota</taxon>
        <taxon>Fungi</taxon>
        <taxon>Dikarya</taxon>
        <taxon>Basidiomycota</taxon>
        <taxon>Agaricomycotina</taxon>
        <taxon>Agaricomycetes</taxon>
        <taxon>Polyporales</taxon>
        <taxon>Laetiporus</taxon>
    </lineage>
</organism>
<feature type="compositionally biased region" description="Polar residues" evidence="1">
    <location>
        <begin position="1"/>
        <end position="15"/>
    </location>
</feature>
<proteinExistence type="predicted"/>
<keyword evidence="2" id="KW-0472">Membrane</keyword>
<feature type="transmembrane region" description="Helical" evidence="2">
    <location>
        <begin position="452"/>
        <end position="472"/>
    </location>
</feature>
<gene>
    <name evidence="3" type="ORF">LAESUDRAFT_761047</name>
</gene>
<keyword evidence="2" id="KW-0812">Transmembrane</keyword>
<evidence type="ECO:0000256" key="2">
    <source>
        <dbReference type="SAM" id="Phobius"/>
    </source>
</evidence>
<evidence type="ECO:0008006" key="5">
    <source>
        <dbReference type="Google" id="ProtNLM"/>
    </source>
</evidence>
<dbReference type="Proteomes" id="UP000076871">
    <property type="component" value="Unassembled WGS sequence"/>
</dbReference>
<protein>
    <recommendedName>
        <fullName evidence="5">WW domain-containing protein</fullName>
    </recommendedName>
</protein>
<dbReference type="InParanoid" id="A0A165DBC8"/>
<dbReference type="AlphaFoldDB" id="A0A165DBC8"/>
<reference evidence="3 4" key="1">
    <citation type="journal article" date="2016" name="Mol. Biol. Evol.">
        <title>Comparative Genomics of Early-Diverging Mushroom-Forming Fungi Provides Insights into the Origins of Lignocellulose Decay Capabilities.</title>
        <authorList>
            <person name="Nagy L.G."/>
            <person name="Riley R."/>
            <person name="Tritt A."/>
            <person name="Adam C."/>
            <person name="Daum C."/>
            <person name="Floudas D."/>
            <person name="Sun H."/>
            <person name="Yadav J.S."/>
            <person name="Pangilinan J."/>
            <person name="Larsson K.H."/>
            <person name="Matsuura K."/>
            <person name="Barry K."/>
            <person name="Labutti K."/>
            <person name="Kuo R."/>
            <person name="Ohm R.A."/>
            <person name="Bhattacharya S.S."/>
            <person name="Shirouzu T."/>
            <person name="Yoshinaga Y."/>
            <person name="Martin F.M."/>
            <person name="Grigoriev I.V."/>
            <person name="Hibbett D.S."/>
        </authorList>
    </citation>
    <scope>NUCLEOTIDE SEQUENCE [LARGE SCALE GENOMIC DNA]</scope>
    <source>
        <strain evidence="3 4">93-53</strain>
    </source>
</reference>
<evidence type="ECO:0000256" key="1">
    <source>
        <dbReference type="SAM" id="MobiDB-lite"/>
    </source>
</evidence>
<feature type="transmembrane region" description="Helical" evidence="2">
    <location>
        <begin position="420"/>
        <end position="440"/>
    </location>
</feature>